<evidence type="ECO:0000256" key="1">
    <source>
        <dbReference type="SAM" id="MobiDB-lite"/>
    </source>
</evidence>
<keyword evidence="3" id="KW-1185">Reference proteome</keyword>
<name>A0A0V0R129_PSEPJ</name>
<dbReference type="EMBL" id="LDAU01000068">
    <property type="protein sequence ID" value="KRX08228.1"/>
    <property type="molecule type" value="Genomic_DNA"/>
</dbReference>
<gene>
    <name evidence="2" type="ORF">PPERSA_07708</name>
</gene>
<feature type="region of interest" description="Disordered" evidence="1">
    <location>
        <begin position="415"/>
        <end position="512"/>
    </location>
</feature>
<feature type="region of interest" description="Disordered" evidence="1">
    <location>
        <begin position="364"/>
        <end position="402"/>
    </location>
</feature>
<dbReference type="GO" id="GO:0006338">
    <property type="term" value="P:chromatin remodeling"/>
    <property type="evidence" value="ECO:0007669"/>
    <property type="project" value="InterPro"/>
</dbReference>
<feature type="compositionally biased region" description="Basic residues" evidence="1">
    <location>
        <begin position="458"/>
        <end position="477"/>
    </location>
</feature>
<evidence type="ECO:0000313" key="3">
    <source>
        <dbReference type="Proteomes" id="UP000054937"/>
    </source>
</evidence>
<reference evidence="2 3" key="1">
    <citation type="journal article" date="2015" name="Sci. Rep.">
        <title>Genome of the facultative scuticociliatosis pathogen Pseudocohnilembus persalinus provides insight into its virulence through horizontal gene transfer.</title>
        <authorList>
            <person name="Xiong J."/>
            <person name="Wang G."/>
            <person name="Cheng J."/>
            <person name="Tian M."/>
            <person name="Pan X."/>
            <person name="Warren A."/>
            <person name="Jiang C."/>
            <person name="Yuan D."/>
            <person name="Miao W."/>
        </authorList>
    </citation>
    <scope>NUCLEOTIDE SEQUENCE [LARGE SCALE GENOMIC DNA]</scope>
    <source>
        <strain evidence="2">36N120E</strain>
    </source>
</reference>
<protein>
    <submittedName>
        <fullName evidence="2">Uncharacterized protein</fullName>
    </submittedName>
</protein>
<dbReference type="OrthoDB" id="515064at2759"/>
<dbReference type="InParanoid" id="A0A0V0R129"/>
<dbReference type="GO" id="GO:0000228">
    <property type="term" value="C:nuclear chromosome"/>
    <property type="evidence" value="ECO:0007669"/>
    <property type="project" value="InterPro"/>
</dbReference>
<accession>A0A0V0R129</accession>
<organism evidence="2 3">
    <name type="scientific">Pseudocohnilembus persalinus</name>
    <name type="common">Ciliate</name>
    <dbReference type="NCBI Taxonomy" id="266149"/>
    <lineage>
        <taxon>Eukaryota</taxon>
        <taxon>Sar</taxon>
        <taxon>Alveolata</taxon>
        <taxon>Ciliophora</taxon>
        <taxon>Intramacronucleata</taxon>
        <taxon>Oligohymenophorea</taxon>
        <taxon>Scuticociliatia</taxon>
        <taxon>Philasterida</taxon>
        <taxon>Pseudocohnilembidae</taxon>
        <taxon>Pseudocohnilembus</taxon>
    </lineage>
</organism>
<feature type="compositionally biased region" description="Polar residues" evidence="1">
    <location>
        <begin position="391"/>
        <end position="402"/>
    </location>
</feature>
<feature type="compositionally biased region" description="Basic and acidic residues" evidence="1">
    <location>
        <begin position="375"/>
        <end position="387"/>
    </location>
</feature>
<feature type="compositionally biased region" description="Acidic residues" evidence="1">
    <location>
        <begin position="422"/>
        <end position="437"/>
    </location>
</feature>
<comment type="caution">
    <text evidence="2">The sequence shown here is derived from an EMBL/GenBank/DDBJ whole genome shotgun (WGS) entry which is preliminary data.</text>
</comment>
<dbReference type="AlphaFoldDB" id="A0A0V0R129"/>
<proteinExistence type="predicted"/>
<dbReference type="Proteomes" id="UP000054937">
    <property type="component" value="Unassembled WGS sequence"/>
</dbReference>
<feature type="compositionally biased region" description="Low complexity" evidence="1">
    <location>
        <begin position="486"/>
        <end position="499"/>
    </location>
</feature>
<sequence>MILGENYFYQTDQVKDDQEKSTVKGQKKQKVKISRLSQEKMQIPIELDIPINENLVIKERFDWDLSQMNISASEYVNIFCDKFYLDDDIKSKLMDQLLTQLVEHVEKYTKQKKKQFELQEDGDIQKIKKQYLFQQKEDIQNQQSQINYQNNNISTKELTNLDFQKDEEHKEEVRMTSRQKKLELLKKQVPSALSIQGTKSTYYRDKKQCKICQVLNITPTNRCKKCKVPFDISEELNINDQSQMMAAQFYSGIVSFRPIFIDELDENELKIEEFSSSYNLMQLFIEKTYNITILNQQEKQQLIGYIQDVFTHFKNGTWEEEEQKLEQLQTQILLQEKQQRKHQRIIQQEKIQLKKEQQLKEKEKEKLQQKQLKSQARDKYNRSKINDESQTEQSQNLSDEQNIDKSQTLQNQNYDSQGVQENMEDVDGQDDDEEEDKDKDFSIESEELQKFGSNIKKISQKKIGKRGRPKKKPHHLSKSNLGTQVSSSSKIQENQSSKEVSFVRKTRNSNRF</sequence>
<evidence type="ECO:0000313" key="2">
    <source>
        <dbReference type="EMBL" id="KRX08228.1"/>
    </source>
</evidence>